<accession>A0A919JXI1</accession>
<feature type="transmembrane region" description="Helical" evidence="1">
    <location>
        <begin position="22"/>
        <end position="41"/>
    </location>
</feature>
<comment type="caution">
    <text evidence="2">The sequence shown here is derived from an EMBL/GenBank/DDBJ whole genome shotgun (WGS) entry which is preliminary data.</text>
</comment>
<reference evidence="2" key="1">
    <citation type="submission" date="2021-01" db="EMBL/GenBank/DDBJ databases">
        <title>Whole genome shotgun sequence of Actinoplanes rishiriensis NBRC 108556.</title>
        <authorList>
            <person name="Komaki H."/>
            <person name="Tamura T."/>
        </authorList>
    </citation>
    <scope>NUCLEOTIDE SEQUENCE</scope>
    <source>
        <strain evidence="2">NBRC 108556</strain>
    </source>
</reference>
<dbReference type="Proteomes" id="UP000636960">
    <property type="component" value="Unassembled WGS sequence"/>
</dbReference>
<dbReference type="EMBL" id="BOMV01000001">
    <property type="protein sequence ID" value="GIE92771.1"/>
    <property type="molecule type" value="Genomic_DNA"/>
</dbReference>
<dbReference type="AlphaFoldDB" id="A0A919JXI1"/>
<keyword evidence="1" id="KW-0812">Transmembrane</keyword>
<keyword evidence="3" id="KW-1185">Reference proteome</keyword>
<name>A0A919JXI1_9ACTN</name>
<evidence type="ECO:0000313" key="3">
    <source>
        <dbReference type="Proteomes" id="UP000636960"/>
    </source>
</evidence>
<dbReference type="RefSeq" id="WP_275410813.1">
    <property type="nucleotide sequence ID" value="NZ_BOMV01000001.1"/>
</dbReference>
<evidence type="ECO:0000256" key="1">
    <source>
        <dbReference type="SAM" id="Phobius"/>
    </source>
</evidence>
<protein>
    <submittedName>
        <fullName evidence="2">Uncharacterized protein</fullName>
    </submittedName>
</protein>
<proteinExistence type="predicted"/>
<organism evidence="2 3">
    <name type="scientific">Paractinoplanes rishiriensis</name>
    <dbReference type="NCBI Taxonomy" id="1050105"/>
    <lineage>
        <taxon>Bacteria</taxon>
        <taxon>Bacillati</taxon>
        <taxon>Actinomycetota</taxon>
        <taxon>Actinomycetes</taxon>
        <taxon>Micromonosporales</taxon>
        <taxon>Micromonosporaceae</taxon>
        <taxon>Paractinoplanes</taxon>
    </lineage>
</organism>
<keyword evidence="1" id="KW-1133">Transmembrane helix</keyword>
<gene>
    <name evidence="2" type="ORF">Ari01nite_02360</name>
</gene>
<keyword evidence="1" id="KW-0472">Membrane</keyword>
<evidence type="ECO:0000313" key="2">
    <source>
        <dbReference type="EMBL" id="GIE92771.1"/>
    </source>
</evidence>
<sequence length="42" mass="4384">MSSEPLATTATTPEATESAEKGLLIAMLLMVLLGVTAMLFMV</sequence>